<dbReference type="Proteomes" id="UP000661280">
    <property type="component" value="Chromosome 8"/>
</dbReference>
<organism evidence="1 2">
    <name type="scientific">Aspergillus kawachii</name>
    <name type="common">White koji mold</name>
    <name type="synonym">Aspergillus awamori var. kawachi</name>
    <dbReference type="NCBI Taxonomy" id="1069201"/>
    <lineage>
        <taxon>Eukaryota</taxon>
        <taxon>Fungi</taxon>
        <taxon>Dikarya</taxon>
        <taxon>Ascomycota</taxon>
        <taxon>Pezizomycotina</taxon>
        <taxon>Eurotiomycetes</taxon>
        <taxon>Eurotiomycetidae</taxon>
        <taxon>Eurotiales</taxon>
        <taxon>Aspergillaceae</taxon>
        <taxon>Aspergillus</taxon>
        <taxon>Aspergillus subgen. Circumdati</taxon>
    </lineage>
</organism>
<protein>
    <submittedName>
        <fullName evidence="1">Uncharacterized protein</fullName>
    </submittedName>
</protein>
<dbReference type="RefSeq" id="XP_041549007.1">
    <property type="nucleotide sequence ID" value="XM_041682135.1"/>
</dbReference>
<dbReference type="AlphaFoldDB" id="A0A7R8A5L4"/>
<reference evidence="1" key="1">
    <citation type="submission" date="2021-01" db="EMBL/GenBank/DDBJ databases">
        <authorList>
            <consortium name="Aspergillus luchuensis mut. kawachii IFO 4304 genome sequencing consortium"/>
            <person name="Kazuki M."/>
            <person name="Futagami T."/>
        </authorList>
    </citation>
    <scope>NUCLEOTIDE SEQUENCE</scope>
    <source>
        <strain evidence="1">IFO 4308</strain>
    </source>
</reference>
<evidence type="ECO:0000313" key="1">
    <source>
        <dbReference type="EMBL" id="BCS05245.1"/>
    </source>
</evidence>
<dbReference type="EMBL" id="AP024432">
    <property type="protein sequence ID" value="BCS05245.1"/>
    <property type="molecule type" value="Genomic_DNA"/>
</dbReference>
<keyword evidence="2" id="KW-1185">Reference proteome</keyword>
<dbReference type="OrthoDB" id="10437920at2759"/>
<name>A0A7R8A5L4_ASPKA</name>
<dbReference type="KEGG" id="aluc:AKAW2_81046A"/>
<sequence length="348" mass="38139">MSSSLLPSSAFSESEISALLSMESSSSSSPPAADGDCFVPLTLRRPLALDDRFVCFPLSPEALIFLSCWCGATFLVTAFLVEAVERGPALQARLDAGVPALGVPGPRDDCRRLDEAAGSVPSEALRRRRLFSTAPAEDSRCCRWKWIVPEGVAGAELRAAVGEFRASAAAFRPRELSFWVAPNMTLAFAEVPLRGEGKEEFSTVKSGKKILGGSRYWSLLLKREGIGGSFESMPLLCSLWMAMSSFLICRSSRTHAFSLSWIFSSCSCCDLSRFCIMALPYCSSFGLGVKLPFKRMNFWRLVSRELMVVRHSWMILSLAWISSIRWLISAGRFATSWTKSSKTAAGSS</sequence>
<proteinExistence type="predicted"/>
<evidence type="ECO:0000313" key="2">
    <source>
        <dbReference type="Proteomes" id="UP000661280"/>
    </source>
</evidence>
<accession>A0A7R8A5L4</accession>
<reference evidence="1" key="2">
    <citation type="submission" date="2021-02" db="EMBL/GenBank/DDBJ databases">
        <title>Aspergillus luchuensis mut. kawachii IFO 4304 genome sequence.</title>
        <authorList>
            <person name="Mori K."/>
            <person name="Kadooka C."/>
            <person name="Goto M."/>
            <person name="Futagami T."/>
        </authorList>
    </citation>
    <scope>NUCLEOTIDE SEQUENCE</scope>
    <source>
        <strain evidence="1">IFO 4308</strain>
    </source>
</reference>
<gene>
    <name evidence="1" type="ORF">AKAW2_81046A</name>
</gene>
<dbReference type="GeneID" id="64966566"/>